<dbReference type="EMBL" id="JAGEUA010000005">
    <property type="protein sequence ID" value="KAL0979849.1"/>
    <property type="molecule type" value="Genomic_DNA"/>
</dbReference>
<feature type="compositionally biased region" description="Acidic residues" evidence="1">
    <location>
        <begin position="339"/>
        <end position="353"/>
    </location>
</feature>
<feature type="compositionally biased region" description="Polar residues" evidence="1">
    <location>
        <begin position="434"/>
        <end position="449"/>
    </location>
</feature>
<keyword evidence="3" id="KW-1185">Reference proteome</keyword>
<feature type="region of interest" description="Disordered" evidence="1">
    <location>
        <begin position="1"/>
        <end position="33"/>
    </location>
</feature>
<feature type="compositionally biased region" description="Basic and acidic residues" evidence="1">
    <location>
        <begin position="388"/>
        <end position="403"/>
    </location>
</feature>
<evidence type="ECO:0000313" key="3">
    <source>
        <dbReference type="Proteomes" id="UP001557470"/>
    </source>
</evidence>
<protein>
    <submittedName>
        <fullName evidence="2">Uncharacterized protein</fullName>
    </submittedName>
</protein>
<feature type="region of interest" description="Disordered" evidence="1">
    <location>
        <begin position="293"/>
        <end position="491"/>
    </location>
</feature>
<accession>A0ABD0WSQ9</accession>
<dbReference type="Proteomes" id="UP001557470">
    <property type="component" value="Unassembled WGS sequence"/>
</dbReference>
<name>A0ABD0WSQ9_UMBPY</name>
<comment type="caution">
    <text evidence="2">The sequence shown here is derived from an EMBL/GenBank/DDBJ whole genome shotgun (WGS) entry which is preliminary data.</text>
</comment>
<dbReference type="AlphaFoldDB" id="A0ABD0WSQ9"/>
<organism evidence="2 3">
    <name type="scientific">Umbra pygmaea</name>
    <name type="common">Eastern mudminnow</name>
    <dbReference type="NCBI Taxonomy" id="75934"/>
    <lineage>
        <taxon>Eukaryota</taxon>
        <taxon>Metazoa</taxon>
        <taxon>Chordata</taxon>
        <taxon>Craniata</taxon>
        <taxon>Vertebrata</taxon>
        <taxon>Euteleostomi</taxon>
        <taxon>Actinopterygii</taxon>
        <taxon>Neopterygii</taxon>
        <taxon>Teleostei</taxon>
        <taxon>Protacanthopterygii</taxon>
        <taxon>Esociformes</taxon>
        <taxon>Umbridae</taxon>
        <taxon>Umbra</taxon>
    </lineage>
</organism>
<proteinExistence type="predicted"/>
<gene>
    <name evidence="2" type="ORF">UPYG_G00190620</name>
</gene>
<reference evidence="2 3" key="1">
    <citation type="submission" date="2024-06" db="EMBL/GenBank/DDBJ databases">
        <authorList>
            <person name="Pan Q."/>
            <person name="Wen M."/>
            <person name="Jouanno E."/>
            <person name="Zahm M."/>
            <person name="Klopp C."/>
            <person name="Cabau C."/>
            <person name="Louis A."/>
            <person name="Berthelot C."/>
            <person name="Parey E."/>
            <person name="Roest Crollius H."/>
            <person name="Montfort J."/>
            <person name="Robinson-Rechavi M."/>
            <person name="Bouchez O."/>
            <person name="Lampietro C."/>
            <person name="Lopez Roques C."/>
            <person name="Donnadieu C."/>
            <person name="Postlethwait J."/>
            <person name="Bobe J."/>
            <person name="Verreycken H."/>
            <person name="Guiguen Y."/>
        </authorList>
    </citation>
    <scope>NUCLEOTIDE SEQUENCE [LARGE SCALE GENOMIC DNA]</scope>
    <source>
        <strain evidence="2">Up_M1</strain>
        <tissue evidence="2">Testis</tissue>
    </source>
</reference>
<evidence type="ECO:0000313" key="2">
    <source>
        <dbReference type="EMBL" id="KAL0979849.1"/>
    </source>
</evidence>
<feature type="compositionally biased region" description="Basic and acidic residues" evidence="1">
    <location>
        <begin position="119"/>
        <end position="143"/>
    </location>
</feature>
<feature type="region of interest" description="Disordered" evidence="1">
    <location>
        <begin position="45"/>
        <end position="87"/>
    </location>
</feature>
<evidence type="ECO:0000256" key="1">
    <source>
        <dbReference type="SAM" id="MobiDB-lite"/>
    </source>
</evidence>
<feature type="region of interest" description="Disordered" evidence="1">
    <location>
        <begin position="103"/>
        <end position="146"/>
    </location>
</feature>
<sequence length="550" mass="58154">MGAPPMGGPRYPGPRIGGPRPPQRAPEPSGFGGFMSMFGVPTAPSKPVASGSFFSSPQSSFFGSSTAPPPGRQPQQKGSFFGLPTNLPTESLTTDIFGIFNKETEPPKQAETVPQELTRLSEKEVSETADVKACFDPESDTKSGEANVMTEGPLTEATQTSKPIEEIHFYPDEVLSHEEPGLITEEPSYSGADKACTHPAEETKGLFDIPGRAPSALSFVSGAANGASSLASFFGSTPSTPPAIGSTPQPEGGLFSGFKGLSAGIFHEEKTDGKEEPLSASSVFGKKLSFPWHIGSEPPKTQSPPLGATAQLRVQGSSPSHADDGLGETEADKHSLDSDSTEGADPSDTDEPTDNSGTTGSMDKSPGSYETLAFQSEIPSDAMFLVENLDKTQSHITPPEEGKGNPSTDPRAAEPVDTPLTKDAIKSPVDSCRFGSSGNLSQVSSQLSSDPEVPHSAGPRAPLHRPQPASWEEEEEEDGHTIVSKSGSSKDLKQSIFTPPILLANHGSKKQISLLEHGSPPCSPVKVRWLKVINKVRVQLLEKHVRLIWP</sequence>
<feature type="compositionally biased region" description="Low complexity" evidence="1">
    <location>
        <begin position="50"/>
        <end position="65"/>
    </location>
</feature>